<protein>
    <recommendedName>
        <fullName evidence="2">Peptidase C39 domain-containing protein</fullName>
    </recommendedName>
</protein>
<keyword evidence="4" id="KW-1185">Reference proteome</keyword>
<feature type="chain" id="PRO_5045631968" description="Peptidase C39 domain-containing protein" evidence="1">
    <location>
        <begin position="24"/>
        <end position="186"/>
    </location>
</feature>
<reference evidence="3 4" key="1">
    <citation type="submission" date="2024-04" db="EMBL/GenBank/DDBJ databases">
        <title>Draft genome sequence of Thalassolituus maritimus NBRC 116585.</title>
        <authorList>
            <person name="Miyakawa T."/>
            <person name="Kusuya Y."/>
            <person name="Miura T."/>
        </authorList>
    </citation>
    <scope>NUCLEOTIDE SEQUENCE [LARGE SCALE GENOMIC DNA]</scope>
    <source>
        <strain evidence="3 4">5NW40-0001</strain>
    </source>
</reference>
<organism evidence="3 4">
    <name type="scientific">Thalassolituus maritimus</name>
    <dbReference type="NCBI Taxonomy" id="484498"/>
    <lineage>
        <taxon>Bacteria</taxon>
        <taxon>Pseudomonadati</taxon>
        <taxon>Pseudomonadota</taxon>
        <taxon>Gammaproteobacteria</taxon>
        <taxon>Oceanospirillales</taxon>
        <taxon>Oceanospirillaceae</taxon>
        <taxon>Thalassolituus</taxon>
    </lineage>
</organism>
<feature type="signal peptide" evidence="1">
    <location>
        <begin position="1"/>
        <end position="23"/>
    </location>
</feature>
<dbReference type="InterPro" id="IPR005074">
    <property type="entry name" value="Peptidase_C39"/>
</dbReference>
<feature type="domain" description="Peptidase C39" evidence="2">
    <location>
        <begin position="38"/>
        <end position="176"/>
    </location>
</feature>
<sequence>MKNTLTCFLTAALAGMLSAGSWAVEKDPVLSDARSHAALESSGCAYMVSVMMEESAGVKASEVDVFALLFLHGDPVRIREQRGFNFYDIKQASAAMGLRANAYRSDDLLLDLAQRKRQHQDGPYLLLKDNPEGVDRFYLYYSEDDEYVYLRDPFAGMVTIRRSEFNRTFAPYVLIIEGKLSEFTEV</sequence>
<evidence type="ECO:0000313" key="4">
    <source>
        <dbReference type="Proteomes" id="UP001481413"/>
    </source>
</evidence>
<dbReference type="Proteomes" id="UP001481413">
    <property type="component" value="Unassembled WGS sequence"/>
</dbReference>
<comment type="caution">
    <text evidence="3">The sequence shown here is derived from an EMBL/GenBank/DDBJ whole genome shotgun (WGS) entry which is preliminary data.</text>
</comment>
<proteinExistence type="predicted"/>
<dbReference type="PROSITE" id="PS50990">
    <property type="entry name" value="PEPTIDASE_C39"/>
    <property type="match status" value="1"/>
</dbReference>
<evidence type="ECO:0000313" key="3">
    <source>
        <dbReference type="EMBL" id="GAA6144718.1"/>
    </source>
</evidence>
<gene>
    <name evidence="3" type="ORF">NBRC116585_08350</name>
</gene>
<dbReference type="EMBL" id="BAABWH010000002">
    <property type="protein sequence ID" value="GAA6144718.1"/>
    <property type="molecule type" value="Genomic_DNA"/>
</dbReference>
<dbReference type="Pfam" id="PF03412">
    <property type="entry name" value="Peptidase_C39"/>
    <property type="match status" value="1"/>
</dbReference>
<evidence type="ECO:0000259" key="2">
    <source>
        <dbReference type="PROSITE" id="PS50990"/>
    </source>
</evidence>
<keyword evidence="1" id="KW-0732">Signal</keyword>
<accession>A0ABP9ZX64</accession>
<dbReference type="RefSeq" id="WP_353293660.1">
    <property type="nucleotide sequence ID" value="NZ_BAABWH010000002.1"/>
</dbReference>
<evidence type="ECO:0000256" key="1">
    <source>
        <dbReference type="SAM" id="SignalP"/>
    </source>
</evidence>
<dbReference type="Gene3D" id="3.90.70.10">
    <property type="entry name" value="Cysteine proteinases"/>
    <property type="match status" value="1"/>
</dbReference>
<name>A0ABP9ZX64_9GAMM</name>